<comment type="caution">
    <text evidence="3">The sequence shown here is derived from an EMBL/GenBank/DDBJ whole genome shotgun (WGS) entry which is preliminary data.</text>
</comment>
<keyword evidence="1" id="KW-1133">Transmembrane helix</keyword>
<protein>
    <recommendedName>
        <fullName evidence="2">YiaAB two helix domain-containing protein</fullName>
    </recommendedName>
</protein>
<dbReference type="AlphaFoldDB" id="A0AA91DPH0"/>
<gene>
    <name evidence="3" type="ORF">A3K87_12785</name>
</gene>
<feature type="domain" description="YiaAB two helix" evidence="2">
    <location>
        <begin position="87"/>
        <end position="139"/>
    </location>
</feature>
<feature type="domain" description="YiaAB two helix" evidence="2">
    <location>
        <begin position="18"/>
        <end position="70"/>
    </location>
</feature>
<feature type="transmembrane region" description="Helical" evidence="1">
    <location>
        <begin position="20"/>
        <end position="42"/>
    </location>
</feature>
<dbReference type="Pfam" id="PF05360">
    <property type="entry name" value="YiaAB"/>
    <property type="match status" value="2"/>
</dbReference>
<dbReference type="InterPro" id="IPR038972">
    <property type="entry name" value="YiaA-like"/>
</dbReference>
<dbReference type="PANTHER" id="PTHR37290:SF1">
    <property type="entry name" value="INNER MEMBRANE PROTEIN YIAA"/>
    <property type="match status" value="1"/>
</dbReference>
<dbReference type="Proteomes" id="UP000077852">
    <property type="component" value="Unassembled WGS sequence"/>
</dbReference>
<evidence type="ECO:0000313" key="4">
    <source>
        <dbReference type="Proteomes" id="UP000077852"/>
    </source>
</evidence>
<sequence>MQPLSSSTVSIQRDTRAWQFQTWASFAIAVFLCATGLSWLPGQALDRAFMVMGYVFCLSTAFMLAKFIRDGEQAAAGLSTGRDVPMWRLVVWGSFFTAMALTGWGLVRMEINDAYKAFLGVSWLFLISSAFTLAKTLRDRHEADMAEARLQGRRLARAEAAASASSTAE</sequence>
<organism evidence="3 4">
    <name type="scientific">Variovorax paradoxus</name>
    <dbReference type="NCBI Taxonomy" id="34073"/>
    <lineage>
        <taxon>Bacteria</taxon>
        <taxon>Pseudomonadati</taxon>
        <taxon>Pseudomonadota</taxon>
        <taxon>Betaproteobacteria</taxon>
        <taxon>Burkholderiales</taxon>
        <taxon>Comamonadaceae</taxon>
        <taxon>Variovorax</taxon>
    </lineage>
</organism>
<dbReference type="InterPro" id="IPR008024">
    <property type="entry name" value="YiaAB"/>
</dbReference>
<evidence type="ECO:0000259" key="2">
    <source>
        <dbReference type="Pfam" id="PF05360"/>
    </source>
</evidence>
<accession>A0AA91DPH0</accession>
<evidence type="ECO:0000313" key="3">
    <source>
        <dbReference type="EMBL" id="OAK64696.1"/>
    </source>
</evidence>
<proteinExistence type="predicted"/>
<evidence type="ECO:0000256" key="1">
    <source>
        <dbReference type="SAM" id="Phobius"/>
    </source>
</evidence>
<dbReference type="PANTHER" id="PTHR37290">
    <property type="entry name" value="INNER MEMBRANE PROTEIN YIAA-RELATED"/>
    <property type="match status" value="1"/>
</dbReference>
<keyword evidence="1" id="KW-0812">Transmembrane</keyword>
<keyword evidence="1" id="KW-0472">Membrane</keyword>
<feature type="transmembrane region" description="Helical" evidence="1">
    <location>
        <begin position="89"/>
        <end position="108"/>
    </location>
</feature>
<dbReference type="EMBL" id="LVHG01000036">
    <property type="protein sequence ID" value="OAK64696.1"/>
    <property type="molecule type" value="Genomic_DNA"/>
</dbReference>
<feature type="transmembrane region" description="Helical" evidence="1">
    <location>
        <begin position="114"/>
        <end position="134"/>
    </location>
</feature>
<dbReference type="RefSeq" id="WP_081267405.1">
    <property type="nucleotide sequence ID" value="NZ_LVHG01000036.1"/>
</dbReference>
<dbReference type="GO" id="GO:0006974">
    <property type="term" value="P:DNA damage response"/>
    <property type="evidence" value="ECO:0007669"/>
    <property type="project" value="TreeGrafter"/>
</dbReference>
<name>A0AA91DPH0_VARPD</name>
<reference evidence="3 4" key="1">
    <citation type="submission" date="2016-03" db="EMBL/GenBank/DDBJ databases">
        <title>Genome sequence of Variovorax paradoxus KB5.</title>
        <authorList>
            <person name="Jeong H."/>
            <person name="Hong C.E."/>
            <person name="Jo S.H."/>
            <person name="Park J.M."/>
        </authorList>
    </citation>
    <scope>NUCLEOTIDE SEQUENCE [LARGE SCALE GENOMIC DNA]</scope>
    <source>
        <strain evidence="3 4">KB5</strain>
    </source>
</reference>
<dbReference type="GO" id="GO:0005886">
    <property type="term" value="C:plasma membrane"/>
    <property type="evidence" value="ECO:0007669"/>
    <property type="project" value="TreeGrafter"/>
</dbReference>
<feature type="transmembrane region" description="Helical" evidence="1">
    <location>
        <begin position="48"/>
        <end position="68"/>
    </location>
</feature>